<evidence type="ECO:0000259" key="14">
    <source>
        <dbReference type="Pfam" id="PF00593"/>
    </source>
</evidence>
<sequence length="821" mass="89049">MKMKRISRAAMLCASVSAFAMPAAAHAQSGAESSNTADIIVTATRREERLQDVPMSVNVATGEQLEQFKIFDVKDISQLAPGLQLTNTTGRNNTTTLRGITFDPDQGTGPAVQVYYNEVPADAQTVFTAVYDIQQIEVLRGPQGLLRGLSAPAGSITIATRKPVFDGPDGYMQITGTDRHAYNVQGGVSLPFNDTLAIRVAGLVDGNRVNQVRDVNSGDYSRSRTESGRITLGWQPSTDFTAFLTYQYLHADNRVFQQVVGSGNTPLGIYSTFFGTPTILVPPAFGGGSFAPDTSVVSGPPLSVSDRGSVQEGIFRNRNETHLVNLQFDYDLGPATLSFVGAHQYTKLKIERDLDSANSIPGYIQTSNVITPYKVDTGELRLASNNEEGLGWGVSAFYSKQTGTTRVQQDSSLLLYPVAPDAQVNPPCALVGGAAVGCNDPIAPFTMANQFPLTALIRVPVNTQTWSFSGNLRYKTGPLTIQGGLRYSILKKVQTTQQGLAGFISSPAEEIIPAPLQRIRNTPITGGATINYEATPDLNIYAAYGHSFRQGSSKVAGPAVVTGDLIQTRPEKTDSIEVGVKGALFDRKLNYSVAAFYQKLNGFLSRFNSIFWSSPANPSGPTGVFDFNYNGDATIKGVEASIDARPTPDWDLNVSAAYTKARWDNARLPCNDYAGTGAPNTIGDPDVTGPGNVSYCNIDDKLANTPDFSLNANTEVRFPMDNVTPFVRALLTYTPSYYWWQSQYRFKHREIVNLFVGVRSNDDKWELDVFAKNLFNQKRITNISLGEVQTGAAVAGAFESGYSTVNVTNPREFGATLSFKW</sequence>
<dbReference type="PATRIC" id="fig|1329909.3.peg.3376"/>
<dbReference type="PANTHER" id="PTHR32552">
    <property type="entry name" value="FERRICHROME IRON RECEPTOR-RELATED"/>
    <property type="match status" value="1"/>
</dbReference>
<dbReference type="AlphaFoldDB" id="T0GPE4"/>
<accession>T0GPE4</accession>
<evidence type="ECO:0000256" key="4">
    <source>
        <dbReference type="ARBA" id="ARBA00022496"/>
    </source>
</evidence>
<dbReference type="Proteomes" id="UP000015525">
    <property type="component" value="Unassembled WGS sequence"/>
</dbReference>
<feature type="signal peptide" evidence="13">
    <location>
        <begin position="1"/>
        <end position="27"/>
    </location>
</feature>
<dbReference type="InterPro" id="IPR039426">
    <property type="entry name" value="TonB-dep_rcpt-like"/>
</dbReference>
<dbReference type="InterPro" id="IPR036942">
    <property type="entry name" value="Beta-barrel_TonB_sf"/>
</dbReference>
<evidence type="ECO:0000256" key="11">
    <source>
        <dbReference type="PROSITE-ProRule" id="PRU01360"/>
    </source>
</evidence>
<evidence type="ECO:0000256" key="13">
    <source>
        <dbReference type="SAM" id="SignalP"/>
    </source>
</evidence>
<evidence type="ECO:0000256" key="12">
    <source>
        <dbReference type="RuleBase" id="RU003357"/>
    </source>
</evidence>
<dbReference type="EMBL" id="ATHO01000150">
    <property type="protein sequence ID" value="EQB01838.1"/>
    <property type="molecule type" value="Genomic_DNA"/>
</dbReference>
<evidence type="ECO:0000256" key="5">
    <source>
        <dbReference type="ARBA" id="ARBA00022692"/>
    </source>
</evidence>
<evidence type="ECO:0000313" key="17">
    <source>
        <dbReference type="Proteomes" id="UP000015525"/>
    </source>
</evidence>
<keyword evidence="3 11" id="KW-1134">Transmembrane beta strand</keyword>
<keyword evidence="5 11" id="KW-0812">Transmembrane</keyword>
<evidence type="ECO:0000256" key="1">
    <source>
        <dbReference type="ARBA" id="ARBA00004571"/>
    </source>
</evidence>
<keyword evidence="13" id="KW-0732">Signal</keyword>
<name>T0GPE4_9SPHN</name>
<dbReference type="Pfam" id="PF00593">
    <property type="entry name" value="TonB_dep_Rec_b-barrel"/>
    <property type="match status" value="1"/>
</dbReference>
<keyword evidence="2 11" id="KW-0813">Transport</keyword>
<dbReference type="PROSITE" id="PS52016">
    <property type="entry name" value="TONB_DEPENDENT_REC_3"/>
    <property type="match status" value="1"/>
</dbReference>
<dbReference type="InterPro" id="IPR012910">
    <property type="entry name" value="Plug_dom"/>
</dbReference>
<comment type="similarity">
    <text evidence="11 12">Belongs to the TonB-dependent receptor family.</text>
</comment>
<keyword evidence="17" id="KW-1185">Reference proteome</keyword>
<proteinExistence type="inferred from homology"/>
<feature type="domain" description="TonB-dependent receptor-like beta-barrel" evidence="14">
    <location>
        <begin position="294"/>
        <end position="774"/>
    </location>
</feature>
<comment type="caution">
    <text evidence="16">The sequence shown here is derived from an EMBL/GenBank/DDBJ whole genome shotgun (WGS) entry which is preliminary data.</text>
</comment>
<feature type="chain" id="PRO_5004563233" description="TonB-denpendent receptor" evidence="13">
    <location>
        <begin position="28"/>
        <end position="821"/>
    </location>
</feature>
<keyword evidence="4" id="KW-0410">Iron transport</keyword>
<dbReference type="SUPFAM" id="SSF56935">
    <property type="entry name" value="Porins"/>
    <property type="match status" value="1"/>
</dbReference>
<keyword evidence="10 11" id="KW-0998">Cell outer membrane</keyword>
<evidence type="ECO:0008006" key="18">
    <source>
        <dbReference type="Google" id="ProtNLM"/>
    </source>
</evidence>
<dbReference type="Gene3D" id="2.40.170.20">
    <property type="entry name" value="TonB-dependent receptor, beta-barrel domain"/>
    <property type="match status" value="1"/>
</dbReference>
<evidence type="ECO:0000259" key="15">
    <source>
        <dbReference type="Pfam" id="PF07715"/>
    </source>
</evidence>
<keyword evidence="8 12" id="KW-0798">TonB box</keyword>
<evidence type="ECO:0000256" key="6">
    <source>
        <dbReference type="ARBA" id="ARBA00023004"/>
    </source>
</evidence>
<protein>
    <recommendedName>
        <fullName evidence="18">TonB-denpendent receptor</fullName>
    </recommendedName>
</protein>
<gene>
    <name evidence="16" type="ORF">L288_17515</name>
</gene>
<dbReference type="GO" id="GO:0009279">
    <property type="term" value="C:cell outer membrane"/>
    <property type="evidence" value="ECO:0007669"/>
    <property type="project" value="UniProtKB-SubCell"/>
</dbReference>
<evidence type="ECO:0000256" key="8">
    <source>
        <dbReference type="ARBA" id="ARBA00023077"/>
    </source>
</evidence>
<keyword evidence="7" id="KW-0406">Ion transport</keyword>
<evidence type="ECO:0000256" key="10">
    <source>
        <dbReference type="ARBA" id="ARBA00023237"/>
    </source>
</evidence>
<evidence type="ECO:0000256" key="9">
    <source>
        <dbReference type="ARBA" id="ARBA00023136"/>
    </source>
</evidence>
<dbReference type="Gene3D" id="2.170.130.10">
    <property type="entry name" value="TonB-dependent receptor, plug domain"/>
    <property type="match status" value="1"/>
</dbReference>
<comment type="subcellular location">
    <subcellularLocation>
        <location evidence="1 11">Cell outer membrane</location>
        <topology evidence="1 11">Multi-pass membrane protein</topology>
    </subcellularLocation>
</comment>
<evidence type="ECO:0000313" key="16">
    <source>
        <dbReference type="EMBL" id="EQB01838.1"/>
    </source>
</evidence>
<dbReference type="InterPro" id="IPR000531">
    <property type="entry name" value="Beta-barrel_TonB"/>
</dbReference>
<keyword evidence="9 11" id="KW-0472">Membrane</keyword>
<dbReference type="InterPro" id="IPR037066">
    <property type="entry name" value="Plug_dom_sf"/>
</dbReference>
<reference evidence="16 17" key="1">
    <citation type="journal article" date="2013" name="Genome Announc.">
        <title>Draft Genome Sequence of Sphingobium quisquiliarum Strain P25T, a Novel Hexachlorocyclohexane (HCH)-Degrading Bacterium Isolated from an HCH Dumpsite.</title>
        <authorList>
            <person name="Kumar Singh A."/>
            <person name="Sangwan N."/>
            <person name="Sharma A."/>
            <person name="Gupta V."/>
            <person name="Khurana J.P."/>
            <person name="Lal R."/>
        </authorList>
    </citation>
    <scope>NUCLEOTIDE SEQUENCE [LARGE SCALE GENOMIC DNA]</scope>
    <source>
        <strain evidence="16 17">P25</strain>
    </source>
</reference>
<organism evidence="16 17">
    <name type="scientific">Sphingobium quisquiliarum P25</name>
    <dbReference type="NCBI Taxonomy" id="1329909"/>
    <lineage>
        <taxon>Bacteria</taxon>
        <taxon>Pseudomonadati</taxon>
        <taxon>Pseudomonadota</taxon>
        <taxon>Alphaproteobacteria</taxon>
        <taxon>Sphingomonadales</taxon>
        <taxon>Sphingomonadaceae</taxon>
        <taxon>Sphingobium</taxon>
    </lineage>
</organism>
<evidence type="ECO:0000256" key="2">
    <source>
        <dbReference type="ARBA" id="ARBA00022448"/>
    </source>
</evidence>
<keyword evidence="6" id="KW-0408">Iron</keyword>
<evidence type="ECO:0000256" key="3">
    <source>
        <dbReference type="ARBA" id="ARBA00022452"/>
    </source>
</evidence>
<dbReference type="Pfam" id="PF07715">
    <property type="entry name" value="Plug"/>
    <property type="match status" value="1"/>
</dbReference>
<dbReference type="RefSeq" id="WP_021239540.1">
    <property type="nucleotide sequence ID" value="NZ_ATHO01000150.1"/>
</dbReference>
<evidence type="ECO:0000256" key="7">
    <source>
        <dbReference type="ARBA" id="ARBA00023065"/>
    </source>
</evidence>
<dbReference type="PANTHER" id="PTHR32552:SF81">
    <property type="entry name" value="TONB-DEPENDENT OUTER MEMBRANE RECEPTOR"/>
    <property type="match status" value="1"/>
</dbReference>
<dbReference type="GO" id="GO:0006826">
    <property type="term" value="P:iron ion transport"/>
    <property type="evidence" value="ECO:0007669"/>
    <property type="project" value="UniProtKB-KW"/>
</dbReference>
<feature type="domain" description="TonB-dependent receptor plug" evidence="15">
    <location>
        <begin position="50"/>
        <end position="154"/>
    </location>
</feature>